<dbReference type="Proteomes" id="UP000264800">
    <property type="component" value="Unplaced"/>
</dbReference>
<comment type="similarity">
    <text evidence="2">Belongs to the cyclin family.</text>
</comment>
<dbReference type="InterPro" id="IPR013763">
    <property type="entry name" value="Cyclin-like_dom"/>
</dbReference>
<dbReference type="PANTHER" id="PTHR10177">
    <property type="entry name" value="CYCLINS"/>
    <property type="match status" value="1"/>
</dbReference>
<dbReference type="GeneTree" id="ENSGT00940000155180"/>
<dbReference type="FunFam" id="1.10.472.10:FF:000003">
    <property type="entry name" value="G1/S-specific cyclin-D2"/>
    <property type="match status" value="1"/>
</dbReference>
<dbReference type="OMA" id="RILTVWM"/>
<proteinExistence type="inferred from homology"/>
<dbReference type="SMART" id="SM00385">
    <property type="entry name" value="CYCLIN"/>
    <property type="match status" value="1"/>
</dbReference>
<evidence type="ECO:0000256" key="2">
    <source>
        <dbReference type="RuleBase" id="RU000383"/>
    </source>
</evidence>
<evidence type="ECO:0000256" key="1">
    <source>
        <dbReference type="ARBA" id="ARBA00003222"/>
    </source>
</evidence>
<accession>A0A3Q3BGJ9</accession>
<evidence type="ECO:0000313" key="4">
    <source>
        <dbReference type="Ensembl" id="ENSKMAP00000028925.1"/>
    </source>
</evidence>
<dbReference type="InterPro" id="IPR039361">
    <property type="entry name" value="Cyclin"/>
</dbReference>
<dbReference type="STRING" id="37003.ENSKMAP00000028925"/>
<reference evidence="4" key="2">
    <citation type="submission" date="2025-09" db="UniProtKB">
        <authorList>
            <consortium name="Ensembl"/>
        </authorList>
    </citation>
    <scope>IDENTIFICATION</scope>
</reference>
<dbReference type="Ensembl" id="ENSKMAT00000029288.1">
    <property type="protein sequence ID" value="ENSKMAP00000028925.1"/>
    <property type="gene ID" value="ENSKMAG00000021443.1"/>
</dbReference>
<keyword evidence="2" id="KW-0195">Cyclin</keyword>
<protein>
    <submittedName>
        <fullName evidence="4">Cyclin D3</fullName>
    </submittedName>
</protein>
<dbReference type="InterPro" id="IPR006671">
    <property type="entry name" value="Cyclin_N"/>
</dbReference>
<organism evidence="4 5">
    <name type="scientific">Kryptolebias marmoratus</name>
    <name type="common">Mangrove killifish</name>
    <name type="synonym">Rivulus marmoratus</name>
    <dbReference type="NCBI Taxonomy" id="37003"/>
    <lineage>
        <taxon>Eukaryota</taxon>
        <taxon>Metazoa</taxon>
        <taxon>Chordata</taxon>
        <taxon>Craniata</taxon>
        <taxon>Vertebrata</taxon>
        <taxon>Euteleostomi</taxon>
        <taxon>Actinopterygii</taxon>
        <taxon>Neopterygii</taxon>
        <taxon>Teleostei</taxon>
        <taxon>Neoteleostei</taxon>
        <taxon>Acanthomorphata</taxon>
        <taxon>Ovalentaria</taxon>
        <taxon>Atherinomorphae</taxon>
        <taxon>Cyprinodontiformes</taxon>
        <taxon>Rivulidae</taxon>
        <taxon>Kryptolebias</taxon>
    </lineage>
</organism>
<feature type="domain" description="Cyclin-like" evidence="3">
    <location>
        <begin position="72"/>
        <end position="156"/>
    </location>
</feature>
<dbReference type="AlphaFoldDB" id="A0A3Q3BGJ9"/>
<dbReference type="Gene3D" id="1.10.472.10">
    <property type="entry name" value="Cyclin-like"/>
    <property type="match status" value="2"/>
</dbReference>
<dbReference type="SUPFAM" id="SSF47954">
    <property type="entry name" value="Cyclin-like"/>
    <property type="match status" value="1"/>
</dbReference>
<evidence type="ECO:0000259" key="3">
    <source>
        <dbReference type="SMART" id="SM00385"/>
    </source>
</evidence>
<name>A0A3Q3BGJ9_KRYMA</name>
<evidence type="ECO:0000313" key="5">
    <source>
        <dbReference type="Proteomes" id="UP000264800"/>
    </source>
</evidence>
<reference evidence="4" key="1">
    <citation type="submission" date="2025-08" db="UniProtKB">
        <authorList>
            <consortium name="Ensembl"/>
        </authorList>
    </citation>
    <scope>IDENTIFICATION</scope>
</reference>
<comment type="function">
    <text evidence="1">Essential for the control of the cell cycle at the G2/M (mitosis) transition.</text>
</comment>
<dbReference type="Pfam" id="PF00134">
    <property type="entry name" value="Cyclin_N"/>
    <property type="match status" value="1"/>
</dbReference>
<dbReference type="InterPro" id="IPR036915">
    <property type="entry name" value="Cyclin-like_sf"/>
</dbReference>
<sequence>EEVLCGADAGFLDMGVVLRASSDPAVTADPRVLLNLRALEESSRVVSPSSSSSSFASSSSSGAQAHILPSMRRILTVCEEQLCEEEVFPQAVRYLDSYLSSFPVEKTHLQLLGAVCMFLASKMRETVPLTASKLSVYTDESVSVSDILQWEVTVASRLGWCLASVVPSDFLEPVLLALPFVRAPHLQQIRRLVHSYVALAATGKLHNSVTNTPHGLLG</sequence>
<keyword evidence="5" id="KW-1185">Reference proteome</keyword>